<evidence type="ECO:0000256" key="7">
    <source>
        <dbReference type="RuleBase" id="RU363059"/>
    </source>
</evidence>
<evidence type="ECO:0000256" key="5">
    <source>
        <dbReference type="ARBA" id="ARBA00022989"/>
    </source>
</evidence>
<evidence type="ECO:0000313" key="8">
    <source>
        <dbReference type="EMBL" id="BAH71073.1"/>
    </source>
</evidence>
<proteinExistence type="evidence at transcript level"/>
<evidence type="ECO:0000256" key="4">
    <source>
        <dbReference type="ARBA" id="ARBA00022824"/>
    </source>
</evidence>
<evidence type="ECO:0000256" key="1">
    <source>
        <dbReference type="ARBA" id="ARBA00004477"/>
    </source>
</evidence>
<keyword evidence="4 7" id="KW-0256">Endoplasmic reticulum</keyword>
<dbReference type="InterPro" id="IPR007599">
    <property type="entry name" value="DER1"/>
</dbReference>
<keyword evidence="6 7" id="KW-0472">Membrane</keyword>
<sequence>MAYHTLRHEYMQMPPVTRAYTTACVITTLAVQLDVVSPFQLYFNPLLILKQFQVWRLITTFLFFGNIGFNFLFNMIFTYRYCRMLEEGSFRSRTADFVMMFLFGATLMIIWAFFINLLFLGQALTIMLVYILVTKKPIH</sequence>
<dbReference type="SUPFAM" id="SSF144091">
    <property type="entry name" value="Rhomboid-like"/>
    <property type="match status" value="1"/>
</dbReference>
<accession>C4WT53</accession>
<comment type="function">
    <text evidence="7">May be involved in the degradation of misfolded endoplasmic reticulum (ER) luminal proteins.</text>
</comment>
<keyword evidence="3 7" id="KW-0812">Transmembrane</keyword>
<keyword evidence="5 7" id="KW-1133">Transmembrane helix</keyword>
<dbReference type="OrthoDB" id="1716531at2759"/>
<feature type="transmembrane region" description="Helical" evidence="7">
    <location>
        <begin position="20"/>
        <end position="43"/>
    </location>
</feature>
<evidence type="ECO:0000256" key="2">
    <source>
        <dbReference type="ARBA" id="ARBA00008917"/>
    </source>
</evidence>
<dbReference type="EMBL" id="AK340469">
    <property type="protein sequence ID" value="BAH71073.1"/>
    <property type="molecule type" value="mRNA"/>
</dbReference>
<dbReference type="Pfam" id="PF04511">
    <property type="entry name" value="DER1"/>
    <property type="match status" value="1"/>
</dbReference>
<evidence type="ECO:0000256" key="6">
    <source>
        <dbReference type="ARBA" id="ARBA00023136"/>
    </source>
</evidence>
<dbReference type="PANTHER" id="PTHR11009">
    <property type="entry name" value="DER1-LIKE PROTEIN, DERLIN"/>
    <property type="match status" value="1"/>
</dbReference>
<organism evidence="8">
    <name type="scientific">Acyrthosiphon pisum</name>
    <name type="common">Pea aphid</name>
    <dbReference type="NCBI Taxonomy" id="7029"/>
    <lineage>
        <taxon>Eukaryota</taxon>
        <taxon>Metazoa</taxon>
        <taxon>Ecdysozoa</taxon>
        <taxon>Arthropoda</taxon>
        <taxon>Hexapoda</taxon>
        <taxon>Insecta</taxon>
        <taxon>Pterygota</taxon>
        <taxon>Neoptera</taxon>
        <taxon>Paraneoptera</taxon>
        <taxon>Hemiptera</taxon>
        <taxon>Sternorrhyncha</taxon>
        <taxon>Aphidomorpha</taxon>
        <taxon>Aphidoidea</taxon>
        <taxon>Aphididae</taxon>
        <taxon>Macrosiphini</taxon>
        <taxon>Acyrthosiphon</taxon>
    </lineage>
</organism>
<comment type="caution">
    <text evidence="7">Lacks conserved residue(s) required for the propagation of feature annotation.</text>
</comment>
<evidence type="ECO:0000256" key="3">
    <source>
        <dbReference type="ARBA" id="ARBA00022692"/>
    </source>
</evidence>
<dbReference type="GO" id="GO:0036503">
    <property type="term" value="P:ERAD pathway"/>
    <property type="evidence" value="ECO:0007669"/>
    <property type="project" value="UniProtKB-ARBA"/>
</dbReference>
<dbReference type="Gene3D" id="1.20.1540.10">
    <property type="entry name" value="Rhomboid-like"/>
    <property type="match status" value="1"/>
</dbReference>
<reference evidence="8" key="1">
    <citation type="submission" date="2009-06" db="EMBL/GenBank/DDBJ databases">
        <title>A full-length cDNA resource of the pea aphid, Acyrthosiphon pisum.</title>
        <authorList>
            <person name="Shigenobu S."/>
            <person name="Nakabachi A."/>
            <person name="Richards S."/>
        </authorList>
    </citation>
    <scope>NUCLEOTIDE SEQUENCE</scope>
    <source>
        <strain evidence="8">LSR1</strain>
        <tissue evidence="8">Whole body</tissue>
    </source>
</reference>
<protein>
    <recommendedName>
        <fullName evidence="7">Derlin</fullName>
    </recommendedName>
</protein>
<feature type="transmembrane region" description="Helical" evidence="7">
    <location>
        <begin position="55"/>
        <end position="79"/>
    </location>
</feature>
<comment type="similarity">
    <text evidence="2 7">Belongs to the derlin family.</text>
</comment>
<comment type="subcellular location">
    <subcellularLocation>
        <location evidence="1 7">Endoplasmic reticulum membrane</location>
        <topology evidence="1 7">Multi-pass membrane protein</topology>
    </subcellularLocation>
</comment>
<dbReference type="InterPro" id="IPR035952">
    <property type="entry name" value="Rhomboid-like_sf"/>
</dbReference>
<dbReference type="GO" id="GO:0005789">
    <property type="term" value="C:endoplasmic reticulum membrane"/>
    <property type="evidence" value="ECO:0007669"/>
    <property type="project" value="UniProtKB-SubCell"/>
</dbReference>
<dbReference type="AlphaFoldDB" id="C4WT53"/>
<gene>
    <name evidence="8" type="primary">ACYPI002031</name>
</gene>
<name>C4WT53_ACYPI</name>
<feature type="transmembrane region" description="Helical" evidence="7">
    <location>
        <begin position="100"/>
        <end position="133"/>
    </location>
</feature>
<dbReference type="FunFam" id="1.20.1540.10:FF:000016">
    <property type="entry name" value="Derlin"/>
    <property type="match status" value="1"/>
</dbReference>